<dbReference type="AlphaFoldDB" id="D7UU72"/>
<evidence type="ECO:0000313" key="1">
    <source>
        <dbReference type="EMBL" id="EFI85320.1"/>
    </source>
</evidence>
<keyword evidence="2" id="KW-1185">Reference proteome</keyword>
<proteinExistence type="predicted"/>
<dbReference type="EMBL" id="ACCR02000001">
    <property type="protein sequence ID" value="EFI85320.1"/>
    <property type="molecule type" value="Genomic_DNA"/>
</dbReference>
<dbReference type="Proteomes" id="UP000010119">
    <property type="component" value="Unassembled WGS sequence"/>
</dbReference>
<reference evidence="1" key="1">
    <citation type="submission" date="2010-06" db="EMBL/GenBank/DDBJ databases">
        <authorList>
            <person name="Muzny D."/>
            <person name="Qin X."/>
            <person name="Buhay C."/>
            <person name="Dugan-Rocha S."/>
            <person name="Ding Y."/>
            <person name="Chen G."/>
            <person name="Hawes A."/>
            <person name="Holder M."/>
            <person name="Jhangiani S."/>
            <person name="Johnson A."/>
            <person name="Khan Z."/>
            <person name="Li Z."/>
            <person name="Liu W."/>
            <person name="Liu X."/>
            <person name="Perez L."/>
            <person name="Shen H."/>
            <person name="Wang Q."/>
            <person name="Watt J."/>
            <person name="Xi L."/>
            <person name="Xin Y."/>
            <person name="Zhou J."/>
            <person name="Deng J."/>
            <person name="Jiang H."/>
            <person name="Liu Y."/>
            <person name="Qu J."/>
            <person name="Song X.-Z."/>
            <person name="Zhang L."/>
            <person name="Villasana D."/>
            <person name="Johnson A."/>
            <person name="Liu J."/>
            <person name="Liyanage D."/>
            <person name="Lorensuhewa L."/>
            <person name="Robinson T."/>
            <person name="Song A."/>
            <person name="Song B.-B."/>
            <person name="Dinh H."/>
            <person name="Thornton R."/>
            <person name="Coyle M."/>
            <person name="Francisco L."/>
            <person name="Jackson L."/>
            <person name="Javaid M."/>
            <person name="Korchina V."/>
            <person name="Kovar C."/>
            <person name="Mata R."/>
            <person name="Mathew T."/>
            <person name="Ngo R."/>
            <person name="Nguyen L."/>
            <person name="Nguyen N."/>
            <person name="Okwuonu G."/>
            <person name="Ongeri F."/>
            <person name="Pham C."/>
            <person name="Simmons D."/>
            <person name="Wilczek-Boney K."/>
            <person name="Hale W."/>
            <person name="Jakkamsetti A."/>
            <person name="Pham P."/>
            <person name="Ruth R."/>
            <person name="San Lucas F."/>
            <person name="Warren J."/>
            <person name="Zhang J."/>
            <person name="Zhao Z."/>
            <person name="Zhou C."/>
            <person name="Zhu D."/>
            <person name="Lee S."/>
            <person name="Bess C."/>
            <person name="Blankenburg K."/>
            <person name="Forbes L."/>
            <person name="Fu Q."/>
            <person name="Gubbala S."/>
            <person name="Hirani K."/>
            <person name="Jayaseelan J.C."/>
            <person name="Lara F."/>
            <person name="Munidasa M."/>
            <person name="Palculict T."/>
            <person name="Patil S."/>
            <person name="Pu L.-L."/>
            <person name="Saada N."/>
            <person name="Tang L."/>
            <person name="Weissenberger G."/>
            <person name="Zhu Y."/>
            <person name="Hemphill L."/>
            <person name="Shang Y."/>
            <person name="Youmans B."/>
            <person name="Ayvaz T."/>
            <person name="Ross M."/>
            <person name="Santibanez J."/>
            <person name="Aqrawi P."/>
            <person name="Gross S."/>
            <person name="Joshi V."/>
            <person name="Fowler G."/>
            <person name="Nazareth L."/>
            <person name="Reid J."/>
            <person name="Worley K."/>
            <person name="Petrosino J."/>
            <person name="Highlander S."/>
            <person name="Gibbs R."/>
        </authorList>
    </citation>
    <scope>NUCLEOTIDE SEQUENCE [LARGE SCALE GENOMIC DNA]</scope>
    <source>
        <strain evidence="1">DSM 20601</strain>
    </source>
</reference>
<comment type="caution">
    <text evidence="1">The sequence shown here is derived from an EMBL/GenBank/DDBJ whole genome shotgun (WGS) entry which is preliminary data.</text>
</comment>
<evidence type="ECO:0000313" key="2">
    <source>
        <dbReference type="Proteomes" id="UP000010119"/>
    </source>
</evidence>
<dbReference type="STRING" id="525367.HMPREF0556_10047"/>
<dbReference type="HOGENOM" id="CLU_2382673_0_0_9"/>
<protein>
    <submittedName>
        <fullName evidence="1">Uncharacterized protein</fullName>
    </submittedName>
</protein>
<sequence>MIIIFPTLLKRKDDYFFGLWKSSIRTTKAAKATVKVIASYTDMINPFQESDHQKPLASPLCSGLATIFFTLLLKNINHFPKIITFFNLSDDSGF</sequence>
<name>D7UU72_LISGR</name>
<organism evidence="1 2">
    <name type="scientific">Listeria grayi DSM 20601</name>
    <dbReference type="NCBI Taxonomy" id="525367"/>
    <lineage>
        <taxon>Bacteria</taxon>
        <taxon>Bacillati</taxon>
        <taxon>Bacillota</taxon>
        <taxon>Bacilli</taxon>
        <taxon>Bacillales</taxon>
        <taxon>Listeriaceae</taxon>
        <taxon>Listeria</taxon>
    </lineage>
</organism>
<accession>D7UU72</accession>
<gene>
    <name evidence="1" type="ORF">HMPREF0556_10047</name>
</gene>